<evidence type="ECO:0000313" key="2">
    <source>
        <dbReference type="Proteomes" id="UP001055811"/>
    </source>
</evidence>
<proteinExistence type="predicted"/>
<evidence type="ECO:0000313" key="1">
    <source>
        <dbReference type="EMBL" id="KAI3753948.1"/>
    </source>
</evidence>
<organism evidence="1 2">
    <name type="scientific">Cichorium intybus</name>
    <name type="common">Chicory</name>
    <dbReference type="NCBI Taxonomy" id="13427"/>
    <lineage>
        <taxon>Eukaryota</taxon>
        <taxon>Viridiplantae</taxon>
        <taxon>Streptophyta</taxon>
        <taxon>Embryophyta</taxon>
        <taxon>Tracheophyta</taxon>
        <taxon>Spermatophyta</taxon>
        <taxon>Magnoliopsida</taxon>
        <taxon>eudicotyledons</taxon>
        <taxon>Gunneridae</taxon>
        <taxon>Pentapetalae</taxon>
        <taxon>asterids</taxon>
        <taxon>campanulids</taxon>
        <taxon>Asterales</taxon>
        <taxon>Asteraceae</taxon>
        <taxon>Cichorioideae</taxon>
        <taxon>Cichorieae</taxon>
        <taxon>Cichoriinae</taxon>
        <taxon>Cichorium</taxon>
    </lineage>
</organism>
<dbReference type="Proteomes" id="UP001055811">
    <property type="component" value="Linkage Group LG04"/>
</dbReference>
<keyword evidence="2" id="KW-1185">Reference proteome</keyword>
<dbReference type="EMBL" id="CM042012">
    <property type="protein sequence ID" value="KAI3753948.1"/>
    <property type="molecule type" value="Genomic_DNA"/>
</dbReference>
<protein>
    <submittedName>
        <fullName evidence="1">Uncharacterized protein</fullName>
    </submittedName>
</protein>
<accession>A0ACB9E5T6</accession>
<gene>
    <name evidence="1" type="ORF">L2E82_26013</name>
</gene>
<reference evidence="1 2" key="2">
    <citation type="journal article" date="2022" name="Mol. Ecol. Resour.">
        <title>The genomes of chicory, endive, great burdock and yacon provide insights into Asteraceae paleo-polyploidization history and plant inulin production.</title>
        <authorList>
            <person name="Fan W."/>
            <person name="Wang S."/>
            <person name="Wang H."/>
            <person name="Wang A."/>
            <person name="Jiang F."/>
            <person name="Liu H."/>
            <person name="Zhao H."/>
            <person name="Xu D."/>
            <person name="Zhang Y."/>
        </authorList>
    </citation>
    <scope>NUCLEOTIDE SEQUENCE [LARGE SCALE GENOMIC DNA]</scope>
    <source>
        <strain evidence="2">cv. Punajuju</strain>
        <tissue evidence="1">Leaves</tissue>
    </source>
</reference>
<sequence>MMMTVGNSNYRDLICYAIWVPSQATLNLDEWTEEDVDNVIKLGVIEAVNSKYEDSIPENHKKPQPDSSIEERSDFIRRKYVLQQFLNMEEQLSCPLNPAAFNYSSTSINSVVEKKFCSNILAKSVAEYNAR</sequence>
<reference evidence="2" key="1">
    <citation type="journal article" date="2022" name="Mol. Ecol. Resour.">
        <title>The genomes of chicory, endive, great burdock and yacon provide insights into Asteraceae palaeo-polyploidization history and plant inulin production.</title>
        <authorList>
            <person name="Fan W."/>
            <person name="Wang S."/>
            <person name="Wang H."/>
            <person name="Wang A."/>
            <person name="Jiang F."/>
            <person name="Liu H."/>
            <person name="Zhao H."/>
            <person name="Xu D."/>
            <person name="Zhang Y."/>
        </authorList>
    </citation>
    <scope>NUCLEOTIDE SEQUENCE [LARGE SCALE GENOMIC DNA]</scope>
    <source>
        <strain evidence="2">cv. Punajuju</strain>
    </source>
</reference>
<name>A0ACB9E5T6_CICIN</name>
<comment type="caution">
    <text evidence="1">The sequence shown here is derived from an EMBL/GenBank/DDBJ whole genome shotgun (WGS) entry which is preliminary data.</text>
</comment>